<evidence type="ECO:0000259" key="3">
    <source>
        <dbReference type="PROSITE" id="PS52004"/>
    </source>
</evidence>
<dbReference type="InterPro" id="IPR016039">
    <property type="entry name" value="Thiolase-like"/>
</dbReference>
<dbReference type="InterPro" id="IPR020841">
    <property type="entry name" value="PKS_Beta-ketoAc_synthase_dom"/>
</dbReference>
<dbReference type="InterPro" id="IPR014031">
    <property type="entry name" value="Ketoacyl_synth_C"/>
</dbReference>
<dbReference type="SMART" id="SM00825">
    <property type="entry name" value="PKS_KS"/>
    <property type="match status" value="1"/>
</dbReference>
<dbReference type="SUPFAM" id="SSF53901">
    <property type="entry name" value="Thiolase-like"/>
    <property type="match status" value="1"/>
</dbReference>
<evidence type="ECO:0000313" key="4">
    <source>
        <dbReference type="EMBL" id="KAJ8963959.1"/>
    </source>
</evidence>
<accession>A0AAV8ZK90</accession>
<reference evidence="4" key="1">
    <citation type="journal article" date="2023" name="Insect Mol. Biol.">
        <title>Genome sequencing provides insights into the evolution of gene families encoding plant cell wall-degrading enzymes in longhorned beetles.</title>
        <authorList>
            <person name="Shin N.R."/>
            <person name="Okamura Y."/>
            <person name="Kirsch R."/>
            <person name="Pauchet Y."/>
        </authorList>
    </citation>
    <scope>NUCLEOTIDE SEQUENCE</scope>
    <source>
        <strain evidence="4">RBIC_L_NR</strain>
    </source>
</reference>
<evidence type="ECO:0000256" key="2">
    <source>
        <dbReference type="RuleBase" id="RU003694"/>
    </source>
</evidence>
<dbReference type="InterPro" id="IPR050091">
    <property type="entry name" value="PKS_NRPS_Biosynth_Enz"/>
</dbReference>
<dbReference type="InterPro" id="IPR014030">
    <property type="entry name" value="Ketoacyl_synth_N"/>
</dbReference>
<protein>
    <recommendedName>
        <fullName evidence="3">Ketosynthase family 3 (KS3) domain-containing protein</fullName>
    </recommendedName>
</protein>
<dbReference type="GO" id="GO:0004315">
    <property type="term" value="F:3-oxoacyl-[acyl-carrier-protein] synthase activity"/>
    <property type="evidence" value="ECO:0007669"/>
    <property type="project" value="InterPro"/>
</dbReference>
<dbReference type="AlphaFoldDB" id="A0AAV8ZK90"/>
<gene>
    <name evidence="4" type="ORF">NQ314_005290</name>
</gene>
<feature type="domain" description="Ketosynthase family 3 (KS3)" evidence="3">
    <location>
        <begin position="1"/>
        <end position="283"/>
    </location>
</feature>
<organism evidence="4 5">
    <name type="scientific">Rhamnusium bicolor</name>
    <dbReference type="NCBI Taxonomy" id="1586634"/>
    <lineage>
        <taxon>Eukaryota</taxon>
        <taxon>Metazoa</taxon>
        <taxon>Ecdysozoa</taxon>
        <taxon>Arthropoda</taxon>
        <taxon>Hexapoda</taxon>
        <taxon>Insecta</taxon>
        <taxon>Pterygota</taxon>
        <taxon>Neoptera</taxon>
        <taxon>Endopterygota</taxon>
        <taxon>Coleoptera</taxon>
        <taxon>Polyphaga</taxon>
        <taxon>Cucujiformia</taxon>
        <taxon>Chrysomeloidea</taxon>
        <taxon>Cerambycidae</taxon>
        <taxon>Lepturinae</taxon>
        <taxon>Rhagiini</taxon>
        <taxon>Rhamnusium</taxon>
    </lineage>
</organism>
<dbReference type="PROSITE" id="PS52004">
    <property type="entry name" value="KS3_2"/>
    <property type="match status" value="1"/>
</dbReference>
<dbReference type="CDD" id="cd00833">
    <property type="entry name" value="PKS"/>
    <property type="match status" value="1"/>
</dbReference>
<name>A0AAV8ZK90_9CUCU</name>
<dbReference type="PANTHER" id="PTHR43775">
    <property type="entry name" value="FATTY ACID SYNTHASE"/>
    <property type="match status" value="1"/>
</dbReference>
<dbReference type="InterPro" id="IPR018201">
    <property type="entry name" value="Ketoacyl_synth_AS"/>
</dbReference>
<dbReference type="Proteomes" id="UP001162156">
    <property type="component" value="Unassembled WGS sequence"/>
</dbReference>
<dbReference type="EMBL" id="JANEYF010001459">
    <property type="protein sequence ID" value="KAJ8963959.1"/>
    <property type="molecule type" value="Genomic_DNA"/>
</dbReference>
<dbReference type="GO" id="GO:0006633">
    <property type="term" value="P:fatty acid biosynthetic process"/>
    <property type="evidence" value="ECO:0007669"/>
    <property type="project" value="InterPro"/>
</dbReference>
<evidence type="ECO:0000256" key="1">
    <source>
        <dbReference type="ARBA" id="ARBA00022679"/>
    </source>
</evidence>
<dbReference type="PROSITE" id="PS00606">
    <property type="entry name" value="KS3_1"/>
    <property type="match status" value="1"/>
</dbReference>
<dbReference type="GO" id="GO:0004312">
    <property type="term" value="F:fatty acid synthase activity"/>
    <property type="evidence" value="ECO:0007669"/>
    <property type="project" value="TreeGrafter"/>
</dbReference>
<evidence type="ECO:0000313" key="5">
    <source>
        <dbReference type="Proteomes" id="UP001162156"/>
    </source>
</evidence>
<keyword evidence="1 2" id="KW-0808">Transferase</keyword>
<dbReference type="PANTHER" id="PTHR43775:SF23">
    <property type="entry name" value="FATTY ACID SYNTHASE 3"/>
    <property type="match status" value="1"/>
</dbReference>
<sequence>MVSDSRWIDFKHPELPKRVGLIPEIDKYDAGFFCCEMSMQARRLSYILKLKGPSFLTDTACSSSLYAFEHAFKAIMLGEIENAIIGGTNICLDPWYTLQFARLGLLCMDGSCKVFDKNANGYVRSEAIGVVLLQKSKNAKRIYAQVIYAKTNCDGFKEQGITYPSGQSQVALLKEFYEECNIDCCSLSYIEAHGTGTIVGDPEECYAIDEVLARNRKTPLLIGSVKSNIGHTEPAAGICSIIKGIIGMETGFIPPNNNFNIPRDGIKGIVEGRMKVVTKKNAF</sequence>
<dbReference type="Pfam" id="PF02801">
    <property type="entry name" value="Ketoacyl-synt_C"/>
    <property type="match status" value="1"/>
</dbReference>
<dbReference type="Pfam" id="PF00109">
    <property type="entry name" value="ketoacyl-synt"/>
    <property type="match status" value="1"/>
</dbReference>
<comment type="caution">
    <text evidence="4">The sequence shown here is derived from an EMBL/GenBank/DDBJ whole genome shotgun (WGS) entry which is preliminary data.</text>
</comment>
<comment type="similarity">
    <text evidence="2">Belongs to the thiolase-like superfamily. Beta-ketoacyl-ACP synthases family.</text>
</comment>
<dbReference type="Gene3D" id="3.40.47.10">
    <property type="match status" value="1"/>
</dbReference>
<proteinExistence type="inferred from homology"/>
<keyword evidence="5" id="KW-1185">Reference proteome</keyword>